<sequence>MIELVITVSIIAVLAALVYPSYQHAIRKAKRTEARAALLQLMQQQERFYSLHTTYVQFSADATDVEAKQFKWYSGDNPASSTYEIQGKACADSTLTDCVLITATAGGSRVGKGYDDPECQVMSLTSNGAKLPVGEKCW</sequence>
<keyword evidence="2" id="KW-1185">Reference proteome</keyword>
<dbReference type="Pfam" id="PF16732">
    <property type="entry name" value="ComP_DUS"/>
    <property type="match status" value="1"/>
</dbReference>
<dbReference type="EMBL" id="SLZQ01000009">
    <property type="protein sequence ID" value="TCS35707.1"/>
    <property type="molecule type" value="Genomic_DNA"/>
</dbReference>
<gene>
    <name evidence="1" type="ORF">EDC30_1095</name>
</gene>
<dbReference type="InterPro" id="IPR031982">
    <property type="entry name" value="PilE-like"/>
</dbReference>
<dbReference type="SUPFAM" id="SSF54523">
    <property type="entry name" value="Pili subunits"/>
    <property type="match status" value="1"/>
</dbReference>
<protein>
    <submittedName>
        <fullName evidence="1">Type IV pilus assembly protein PilE</fullName>
    </submittedName>
</protein>
<proteinExistence type="predicted"/>
<evidence type="ECO:0000313" key="1">
    <source>
        <dbReference type="EMBL" id="TCS35707.1"/>
    </source>
</evidence>
<accession>A0A4R3HRH0</accession>
<organism evidence="1 2">
    <name type="scientific">Paucimonas lemoignei</name>
    <name type="common">Pseudomonas lemoignei</name>
    <dbReference type="NCBI Taxonomy" id="29443"/>
    <lineage>
        <taxon>Bacteria</taxon>
        <taxon>Pseudomonadati</taxon>
        <taxon>Pseudomonadota</taxon>
        <taxon>Betaproteobacteria</taxon>
        <taxon>Burkholderiales</taxon>
        <taxon>Burkholderiaceae</taxon>
        <taxon>Paucimonas</taxon>
    </lineage>
</organism>
<name>A0A4R3HRH0_PAULE</name>
<comment type="caution">
    <text evidence="1">The sequence shown here is derived from an EMBL/GenBank/DDBJ whole genome shotgun (WGS) entry which is preliminary data.</text>
</comment>
<dbReference type="Proteomes" id="UP000295382">
    <property type="component" value="Unassembled WGS sequence"/>
</dbReference>
<dbReference type="GO" id="GO:0043683">
    <property type="term" value="P:type IV pilus assembly"/>
    <property type="evidence" value="ECO:0007669"/>
    <property type="project" value="InterPro"/>
</dbReference>
<dbReference type="InterPro" id="IPR045584">
    <property type="entry name" value="Pilin-like"/>
</dbReference>
<dbReference type="Gene3D" id="3.30.700.10">
    <property type="entry name" value="Glycoprotein, Type 4 Pilin"/>
    <property type="match status" value="1"/>
</dbReference>
<evidence type="ECO:0000313" key="2">
    <source>
        <dbReference type="Proteomes" id="UP000295382"/>
    </source>
</evidence>
<reference evidence="1 2" key="1">
    <citation type="submission" date="2019-03" db="EMBL/GenBank/DDBJ databases">
        <title>Genomic Encyclopedia of Type Strains, Phase IV (KMG-IV): sequencing the most valuable type-strain genomes for metagenomic binning, comparative biology and taxonomic classification.</title>
        <authorList>
            <person name="Goeker M."/>
        </authorList>
    </citation>
    <scope>NUCLEOTIDE SEQUENCE [LARGE SCALE GENOMIC DNA]</scope>
    <source>
        <strain evidence="1 2">DSM 7445</strain>
    </source>
</reference>
<dbReference type="AlphaFoldDB" id="A0A4R3HRH0"/>